<dbReference type="InterPro" id="IPR036188">
    <property type="entry name" value="FAD/NAD-bd_sf"/>
</dbReference>
<dbReference type="PANTHER" id="PTHR48105">
    <property type="entry name" value="THIOREDOXIN REDUCTASE 1-RELATED-RELATED"/>
    <property type="match status" value="1"/>
</dbReference>
<dbReference type="SUPFAM" id="SSF51905">
    <property type="entry name" value="FAD/NAD(P)-binding domain"/>
    <property type="match status" value="1"/>
</dbReference>
<dbReference type="InterPro" id="IPR023753">
    <property type="entry name" value="FAD/NAD-binding_dom"/>
</dbReference>
<comment type="subunit">
    <text evidence="2">Homodimer.</text>
</comment>
<dbReference type="Proteomes" id="UP000231932">
    <property type="component" value="Chromosome"/>
</dbReference>
<proteinExistence type="predicted"/>
<dbReference type="InterPro" id="IPR050097">
    <property type="entry name" value="Ferredoxin-NADP_redctase_2"/>
</dbReference>
<evidence type="ECO:0000256" key="1">
    <source>
        <dbReference type="ARBA" id="ARBA00001974"/>
    </source>
</evidence>
<dbReference type="Pfam" id="PF07992">
    <property type="entry name" value="Pyr_redox_2"/>
    <property type="match status" value="1"/>
</dbReference>
<evidence type="ECO:0000256" key="3">
    <source>
        <dbReference type="ARBA" id="ARBA00022630"/>
    </source>
</evidence>
<dbReference type="PRINTS" id="PR00368">
    <property type="entry name" value="FADPNR"/>
</dbReference>
<accession>A0A2K8N6M0</accession>
<dbReference type="Gene3D" id="3.50.50.60">
    <property type="entry name" value="FAD/NAD(P)-binding domain"/>
    <property type="match status" value="2"/>
</dbReference>
<dbReference type="EMBL" id="CP024955">
    <property type="protein sequence ID" value="ATY84978.1"/>
    <property type="molecule type" value="Genomic_DNA"/>
</dbReference>
<keyword evidence="3" id="KW-0285">Flavoprotein</keyword>
<dbReference type="AlphaFoldDB" id="A0A2K8N6M0"/>
<evidence type="ECO:0000256" key="2">
    <source>
        <dbReference type="ARBA" id="ARBA00011738"/>
    </source>
</evidence>
<evidence type="ECO:0000256" key="4">
    <source>
        <dbReference type="ARBA" id="ARBA00023002"/>
    </source>
</evidence>
<dbReference type="PRINTS" id="PR00469">
    <property type="entry name" value="PNDRDTASEII"/>
</dbReference>
<keyword evidence="4" id="KW-0560">Oxidoreductase</keyword>
<comment type="cofactor">
    <cofactor evidence="1">
        <name>FAD</name>
        <dbReference type="ChEBI" id="CHEBI:57692"/>
    </cofactor>
</comment>
<gene>
    <name evidence="6" type="ORF">CVV65_08620</name>
</gene>
<evidence type="ECO:0000313" key="7">
    <source>
        <dbReference type="Proteomes" id="UP000231932"/>
    </source>
</evidence>
<evidence type="ECO:0000259" key="5">
    <source>
        <dbReference type="Pfam" id="PF07992"/>
    </source>
</evidence>
<protein>
    <submittedName>
        <fullName evidence="6">Thioredoxin-disulfide reductase</fullName>
    </submittedName>
</protein>
<evidence type="ECO:0000313" key="6">
    <source>
        <dbReference type="EMBL" id="ATY84978.1"/>
    </source>
</evidence>
<keyword evidence="7" id="KW-1185">Reference proteome</keyword>
<feature type="domain" description="FAD/NAD(P)-binding" evidence="5">
    <location>
        <begin position="45"/>
        <end position="332"/>
    </location>
</feature>
<organism evidence="6 7">
    <name type="scientific">Kyrpidia spormannii</name>
    <dbReference type="NCBI Taxonomy" id="2055160"/>
    <lineage>
        <taxon>Bacteria</taxon>
        <taxon>Bacillati</taxon>
        <taxon>Bacillota</taxon>
        <taxon>Bacilli</taxon>
        <taxon>Bacillales</taxon>
        <taxon>Alicyclobacillaceae</taxon>
        <taxon>Kyrpidia</taxon>
    </lineage>
</organism>
<dbReference type="KEGG" id="kyr:CVV65_08620"/>
<name>A0A2K8N6M0_9BACL</name>
<sequence>MRIIATSPVSGSRAGWNSRSWCTGCFPNREVKEEARVSERQKVELAVVGAGPAGISAGIWARRVGLSAVVIEAGEPGGQLRGVRGPIPDYPGWREVQGPELARALVDHLLRSGTPLVDSAGPVRVDTAGRLVHTAAGEWEAEAIVLATGARPRRLGIPGEAAMERRGEVWSASRDAGRFRHLPVVVIGGGDRALEGAWLLAEAGAQVTIVHRRTSFRARREWRERVFRHPGITVMAPAWAVAIQGSDQTQSVRIRLGGAGEIEVPAAGVFVRIGTEPNLEGIHGLPRLDSYGVVAVDRWGRTSLPGIYAAGDVCTPAPYTGVASAVADGMRAVKAAVQDMEGANPFKG</sequence>
<dbReference type="GO" id="GO:0016491">
    <property type="term" value="F:oxidoreductase activity"/>
    <property type="evidence" value="ECO:0007669"/>
    <property type="project" value="UniProtKB-KW"/>
</dbReference>
<reference evidence="7" key="1">
    <citation type="submission" date="2017-11" db="EMBL/GenBank/DDBJ databases">
        <title>Complete Genome Sequence of Kyrpidia sp. Strain EA-1, a thermophilic, hydrogen-oxidizing Bacterium, isolated from the Azores.</title>
        <authorList>
            <person name="Reiner J.E."/>
            <person name="Lapp C.J."/>
            <person name="Bunk B."/>
            <person name="Gescher J."/>
        </authorList>
    </citation>
    <scope>NUCLEOTIDE SEQUENCE [LARGE SCALE GENOMIC DNA]</scope>
    <source>
        <strain evidence="7">EA-1</strain>
    </source>
</reference>